<evidence type="ECO:0000313" key="1">
    <source>
        <dbReference type="EMBL" id="MDQ0467216.1"/>
    </source>
</evidence>
<accession>A0ABU0IYY2</accession>
<proteinExistence type="predicted"/>
<protein>
    <submittedName>
        <fullName evidence="1">Uncharacterized protein</fullName>
    </submittedName>
</protein>
<dbReference type="Proteomes" id="UP001242480">
    <property type="component" value="Unassembled WGS sequence"/>
</dbReference>
<name>A0ABU0IYY2_9HYPH</name>
<gene>
    <name evidence="1" type="ORF">QO011_000211</name>
</gene>
<reference evidence="1 2" key="1">
    <citation type="submission" date="2023-07" db="EMBL/GenBank/DDBJ databases">
        <title>Genomic Encyclopedia of Type Strains, Phase IV (KMG-IV): sequencing the most valuable type-strain genomes for metagenomic binning, comparative biology and taxonomic classification.</title>
        <authorList>
            <person name="Goeker M."/>
        </authorList>
    </citation>
    <scope>NUCLEOTIDE SEQUENCE [LARGE SCALE GENOMIC DNA]</scope>
    <source>
        <strain evidence="1 2">DSM 19619</strain>
    </source>
</reference>
<evidence type="ECO:0000313" key="2">
    <source>
        <dbReference type="Proteomes" id="UP001242480"/>
    </source>
</evidence>
<sequence length="71" mass="7845">MTDQELFVYQSNQAILAQRRAQESAQFDAQLAAGNQALAAARYPQMAMPITPPGGNQVRCLSTGFYTNCRY</sequence>
<organism evidence="1 2">
    <name type="scientific">Labrys wisconsinensis</name>
    <dbReference type="NCBI Taxonomy" id="425677"/>
    <lineage>
        <taxon>Bacteria</taxon>
        <taxon>Pseudomonadati</taxon>
        <taxon>Pseudomonadota</taxon>
        <taxon>Alphaproteobacteria</taxon>
        <taxon>Hyphomicrobiales</taxon>
        <taxon>Xanthobacteraceae</taxon>
        <taxon>Labrys</taxon>
    </lineage>
</organism>
<comment type="caution">
    <text evidence="1">The sequence shown here is derived from an EMBL/GenBank/DDBJ whole genome shotgun (WGS) entry which is preliminary data.</text>
</comment>
<dbReference type="EMBL" id="JAUSVX010000001">
    <property type="protein sequence ID" value="MDQ0467216.1"/>
    <property type="molecule type" value="Genomic_DNA"/>
</dbReference>
<keyword evidence="2" id="KW-1185">Reference proteome</keyword>